<gene>
    <name evidence="1" type="ORF">VII00023_08364</name>
</gene>
<keyword evidence="2" id="KW-1185">Reference proteome</keyword>
<evidence type="ECO:0008006" key="3">
    <source>
        <dbReference type="Google" id="ProtNLM"/>
    </source>
</evidence>
<dbReference type="Proteomes" id="UP000004605">
    <property type="component" value="Unassembled WGS sequence"/>
</dbReference>
<accession>F9S4C4</accession>
<organism evidence="1 2">
    <name type="scientific">Vibrio ichthyoenteri ATCC 700023</name>
    <dbReference type="NCBI Taxonomy" id="870968"/>
    <lineage>
        <taxon>Bacteria</taxon>
        <taxon>Pseudomonadati</taxon>
        <taxon>Pseudomonadota</taxon>
        <taxon>Gammaproteobacteria</taxon>
        <taxon>Vibrionales</taxon>
        <taxon>Vibrionaceae</taxon>
        <taxon>Vibrio</taxon>
    </lineage>
</organism>
<sequence>MSQNASVIMTNQSVYINESQYIGRVKSMSAEVTRKTKTLGGLGGVGGIDVPTGKFEPIKASVPFGSLAPKDIRTLNENGGYVKLRFTGVVRMLDTHSGIRKNGAMTTRLHGYVLNPPVPNYDDEQQDYTANISVQFLEVSDSSGQIFMIDFAKGLSFPQLGA</sequence>
<protein>
    <recommendedName>
        <fullName evidence="3">Phage tail protein</fullName>
    </recommendedName>
</protein>
<dbReference type="EMBL" id="AFWF01000196">
    <property type="protein sequence ID" value="EGU36932.1"/>
    <property type="molecule type" value="Genomic_DNA"/>
</dbReference>
<name>F9S4C4_9VIBR</name>
<reference evidence="1 2" key="1">
    <citation type="journal article" date="2012" name="Int. J. Syst. Evol. Microbiol.">
        <title>Vibrio caribbeanicus sp. nov., isolated from the marine sponge Scleritoderma cyanea.</title>
        <authorList>
            <person name="Hoffmann M."/>
            <person name="Monday S.R."/>
            <person name="Allard M.W."/>
            <person name="Strain E.A."/>
            <person name="Whittaker P."/>
            <person name="Naum M."/>
            <person name="McCarthy P.J."/>
            <person name="Lopez J.V."/>
            <person name="Fischer M."/>
            <person name="Brown E.W."/>
        </authorList>
    </citation>
    <scope>NUCLEOTIDE SEQUENCE [LARGE SCALE GENOMIC DNA]</scope>
    <source>
        <strain evidence="1 2">ATCC 700023</strain>
    </source>
</reference>
<comment type="caution">
    <text evidence="1">The sequence shown here is derived from an EMBL/GenBank/DDBJ whole genome shotgun (WGS) entry which is preliminary data.</text>
</comment>
<dbReference type="InterPro" id="IPR006498">
    <property type="entry name" value="Tail_tube"/>
</dbReference>
<dbReference type="RefSeq" id="WP_006713364.1">
    <property type="nucleotide sequence ID" value="NZ_AFWF01000196.1"/>
</dbReference>
<evidence type="ECO:0000313" key="2">
    <source>
        <dbReference type="Proteomes" id="UP000004605"/>
    </source>
</evidence>
<dbReference type="AlphaFoldDB" id="F9S4C4"/>
<dbReference type="OrthoDB" id="5878732at2"/>
<dbReference type="Pfam" id="PF04985">
    <property type="entry name" value="Phage_tube"/>
    <property type="match status" value="1"/>
</dbReference>
<proteinExistence type="predicted"/>
<evidence type="ECO:0000313" key="1">
    <source>
        <dbReference type="EMBL" id="EGU36932.1"/>
    </source>
</evidence>